<dbReference type="AlphaFoldDB" id="A0A7S0LBH1"/>
<dbReference type="PANTHER" id="PTHR44656:SF7">
    <property type="entry name" value="DEHYDROGENASE_REDUCTASE SDR FAMILY MEMBER 12"/>
    <property type="match status" value="1"/>
</dbReference>
<evidence type="ECO:0000256" key="1">
    <source>
        <dbReference type="SAM" id="MobiDB-lite"/>
    </source>
</evidence>
<dbReference type="EMBL" id="HBEY01023530">
    <property type="protein sequence ID" value="CAD8607812.1"/>
    <property type="molecule type" value="Transcribed_RNA"/>
</dbReference>
<dbReference type="Gene3D" id="3.40.50.720">
    <property type="entry name" value="NAD(P)-binding Rossmann-like Domain"/>
    <property type="match status" value="1"/>
</dbReference>
<dbReference type="PANTHER" id="PTHR44656">
    <property type="entry name" value="DEHYDROGENASE/REDUCTASE SDR FAMILY MEMBER 12"/>
    <property type="match status" value="1"/>
</dbReference>
<dbReference type="PRINTS" id="PR00081">
    <property type="entry name" value="GDHRDH"/>
</dbReference>
<feature type="compositionally biased region" description="Basic and acidic residues" evidence="1">
    <location>
        <begin position="299"/>
        <end position="311"/>
    </location>
</feature>
<sequence length="311" mass="33755">MLSLDLGAKVYVVTGANGGLGRAISEYLAGRGATLYMVCRNKERGDKARDEIVQQTGNQKVHTLIADVALAAEVRSAMAELASREKRVDGIVCNAGAMTPEKTITPEGFETTLAAGLLHGAYLLSSLALPLLRKSADPRVTFLSSGGMYNGKFPGFAVANCESAKYNQEYAYVYVKRAQVILAEELTKLAPDVKWLSVHPGWTETPGVTGWLGSGQKYLQPMRNLWQGVEGISWMTVCPGDELKSGEFYLDRRPQVKHIAGAFFSEGTYTKNTKAEVEQLMSVLHEKVGKFDPSGPVVPHKEGDEAKPEAV</sequence>
<dbReference type="InterPro" id="IPR002347">
    <property type="entry name" value="SDR_fam"/>
</dbReference>
<gene>
    <name evidence="2" type="ORF">CPEL01642_LOCUS11189</name>
</gene>
<accession>A0A7S0LBH1</accession>
<dbReference type="Pfam" id="PF00106">
    <property type="entry name" value="adh_short"/>
    <property type="match status" value="1"/>
</dbReference>
<organism evidence="2">
    <name type="scientific">Coccolithus braarudii</name>
    <dbReference type="NCBI Taxonomy" id="221442"/>
    <lineage>
        <taxon>Eukaryota</taxon>
        <taxon>Haptista</taxon>
        <taxon>Haptophyta</taxon>
        <taxon>Prymnesiophyceae</taxon>
        <taxon>Coccolithales</taxon>
        <taxon>Coccolithaceae</taxon>
        <taxon>Coccolithus</taxon>
    </lineage>
</organism>
<protein>
    <submittedName>
        <fullName evidence="2">Uncharacterized protein</fullName>
    </submittedName>
</protein>
<dbReference type="InterPro" id="IPR052992">
    <property type="entry name" value="SDR_member_12"/>
</dbReference>
<evidence type="ECO:0000313" key="2">
    <source>
        <dbReference type="EMBL" id="CAD8607812.1"/>
    </source>
</evidence>
<dbReference type="SUPFAM" id="SSF51735">
    <property type="entry name" value="NAD(P)-binding Rossmann-fold domains"/>
    <property type="match status" value="1"/>
</dbReference>
<dbReference type="InterPro" id="IPR036291">
    <property type="entry name" value="NAD(P)-bd_dom_sf"/>
</dbReference>
<reference evidence="2" key="1">
    <citation type="submission" date="2021-01" db="EMBL/GenBank/DDBJ databases">
        <authorList>
            <person name="Corre E."/>
            <person name="Pelletier E."/>
            <person name="Niang G."/>
            <person name="Scheremetjew M."/>
            <person name="Finn R."/>
            <person name="Kale V."/>
            <person name="Holt S."/>
            <person name="Cochrane G."/>
            <person name="Meng A."/>
            <person name="Brown T."/>
            <person name="Cohen L."/>
        </authorList>
    </citation>
    <scope>NUCLEOTIDE SEQUENCE</scope>
    <source>
        <strain evidence="2">PLY182g</strain>
    </source>
</reference>
<name>A0A7S0LBH1_9EUKA</name>
<feature type="region of interest" description="Disordered" evidence="1">
    <location>
        <begin position="292"/>
        <end position="311"/>
    </location>
</feature>
<proteinExistence type="predicted"/>